<reference evidence="1 2" key="1">
    <citation type="submission" date="2019-02" db="EMBL/GenBank/DDBJ databases">
        <title>Genome sequencing of the rare red list fungi Bondarzewia mesenterica.</title>
        <authorList>
            <person name="Buettner E."/>
            <person name="Kellner H."/>
        </authorList>
    </citation>
    <scope>NUCLEOTIDE SEQUENCE [LARGE SCALE GENOMIC DNA]</scope>
    <source>
        <strain evidence="1 2">DSM 108281</strain>
    </source>
</reference>
<dbReference type="OrthoDB" id="10676282at2759"/>
<evidence type="ECO:0000313" key="2">
    <source>
        <dbReference type="Proteomes" id="UP000310158"/>
    </source>
</evidence>
<gene>
    <name evidence="1" type="ORF">EW146_g7605</name>
</gene>
<dbReference type="AlphaFoldDB" id="A0A4S4LKB7"/>
<sequence>MRDDDIVSEHLSHHYNLSSPSPSLPLQPIDTSYYATPPVSLPPTSPLDSDQSSLDLSPRLHYTPFPSNFRLQPPAITTQVIICSTMAPSMPTHDDRTVPTFDTKQPRELCQYFTDLKFHFTHSELLAKYTEVAKTYEDFKSVIYRLYPKAEEDRKWSIADMDKLIGKHSRIGILSIGNLNHFPDDPYDIQEVYDVAQFVLHGTTLAVQPIDISSLPSIAPITSVIEVKTEDLMTIFKHITEIFVKAFSVTAPSVAMLDIICENTLRSKTIFTRASAGATLKAKSSHHLEYLFYEVPPHAKSAPVEPPCHIDPPVHPYAAAYDVTYVPPVDHAINEPPRPPVIKKQEPAYHTMALIYNEIVMKDVYDRAMSSPVMITQRELLSLSPEHNSGQAKILMQDNVLSFALDDLNLPCDIKDTSPDIITSSFVQIFY</sequence>
<evidence type="ECO:0000313" key="1">
    <source>
        <dbReference type="EMBL" id="THH12532.1"/>
    </source>
</evidence>
<keyword evidence="2" id="KW-1185">Reference proteome</keyword>
<organism evidence="1 2">
    <name type="scientific">Bondarzewia mesenterica</name>
    <dbReference type="NCBI Taxonomy" id="1095465"/>
    <lineage>
        <taxon>Eukaryota</taxon>
        <taxon>Fungi</taxon>
        <taxon>Dikarya</taxon>
        <taxon>Basidiomycota</taxon>
        <taxon>Agaricomycotina</taxon>
        <taxon>Agaricomycetes</taxon>
        <taxon>Russulales</taxon>
        <taxon>Bondarzewiaceae</taxon>
        <taxon>Bondarzewia</taxon>
    </lineage>
</organism>
<dbReference type="Proteomes" id="UP000310158">
    <property type="component" value="Unassembled WGS sequence"/>
</dbReference>
<name>A0A4S4LKB7_9AGAM</name>
<accession>A0A4S4LKB7</accession>
<proteinExistence type="predicted"/>
<comment type="caution">
    <text evidence="1">The sequence shown here is derived from an EMBL/GenBank/DDBJ whole genome shotgun (WGS) entry which is preliminary data.</text>
</comment>
<protein>
    <submittedName>
        <fullName evidence="1">Uncharacterized protein</fullName>
    </submittedName>
</protein>
<dbReference type="EMBL" id="SGPL01000452">
    <property type="protein sequence ID" value="THH12532.1"/>
    <property type="molecule type" value="Genomic_DNA"/>
</dbReference>